<dbReference type="EMBL" id="BPVZ01000065">
    <property type="protein sequence ID" value="GKV24483.1"/>
    <property type="molecule type" value="Genomic_DNA"/>
</dbReference>
<dbReference type="Proteomes" id="UP001054252">
    <property type="component" value="Unassembled WGS sequence"/>
</dbReference>
<dbReference type="AlphaFoldDB" id="A0AAV5KIP3"/>
<evidence type="ECO:0000313" key="1">
    <source>
        <dbReference type="EMBL" id="GKV24483.1"/>
    </source>
</evidence>
<protein>
    <submittedName>
        <fullName evidence="1">Uncharacterized protein</fullName>
    </submittedName>
</protein>
<organism evidence="1 2">
    <name type="scientific">Rubroshorea leprosula</name>
    <dbReference type="NCBI Taxonomy" id="152421"/>
    <lineage>
        <taxon>Eukaryota</taxon>
        <taxon>Viridiplantae</taxon>
        <taxon>Streptophyta</taxon>
        <taxon>Embryophyta</taxon>
        <taxon>Tracheophyta</taxon>
        <taxon>Spermatophyta</taxon>
        <taxon>Magnoliopsida</taxon>
        <taxon>eudicotyledons</taxon>
        <taxon>Gunneridae</taxon>
        <taxon>Pentapetalae</taxon>
        <taxon>rosids</taxon>
        <taxon>malvids</taxon>
        <taxon>Malvales</taxon>
        <taxon>Dipterocarpaceae</taxon>
        <taxon>Rubroshorea</taxon>
    </lineage>
</organism>
<accession>A0AAV5KIP3</accession>
<reference evidence="1 2" key="1">
    <citation type="journal article" date="2021" name="Commun. Biol.">
        <title>The genome of Shorea leprosula (Dipterocarpaceae) highlights the ecological relevance of drought in aseasonal tropical rainforests.</title>
        <authorList>
            <person name="Ng K.K.S."/>
            <person name="Kobayashi M.J."/>
            <person name="Fawcett J.A."/>
            <person name="Hatakeyama M."/>
            <person name="Paape T."/>
            <person name="Ng C.H."/>
            <person name="Ang C.C."/>
            <person name="Tnah L.H."/>
            <person name="Lee C.T."/>
            <person name="Nishiyama T."/>
            <person name="Sese J."/>
            <person name="O'Brien M.J."/>
            <person name="Copetti D."/>
            <person name="Mohd Noor M.I."/>
            <person name="Ong R.C."/>
            <person name="Putra M."/>
            <person name="Sireger I.Z."/>
            <person name="Indrioko S."/>
            <person name="Kosugi Y."/>
            <person name="Izuno A."/>
            <person name="Isagi Y."/>
            <person name="Lee S.L."/>
            <person name="Shimizu K.K."/>
        </authorList>
    </citation>
    <scope>NUCLEOTIDE SEQUENCE [LARGE SCALE GENOMIC DNA]</scope>
    <source>
        <strain evidence="1">214</strain>
    </source>
</reference>
<comment type="caution">
    <text evidence="1">The sequence shown here is derived from an EMBL/GenBank/DDBJ whole genome shotgun (WGS) entry which is preliminary data.</text>
</comment>
<sequence>MSKTVRMCPNLQIGDGGGDDGAQIYRSVMVVVTMMLSPFPSSPISPSIFDFSCHLQSLIHGTEGCQR</sequence>
<name>A0AAV5KIP3_9ROSI</name>
<keyword evidence="2" id="KW-1185">Reference proteome</keyword>
<evidence type="ECO:0000313" key="2">
    <source>
        <dbReference type="Proteomes" id="UP001054252"/>
    </source>
</evidence>
<gene>
    <name evidence="1" type="ORF">SLEP1_g34091</name>
</gene>
<proteinExistence type="predicted"/>